<dbReference type="STRING" id="204669.Acid345_2039"/>
<keyword evidence="3" id="KW-0378">Hydrolase</keyword>
<dbReference type="PANTHER" id="PTHR11365">
    <property type="entry name" value="5-OXOPROLINASE RELATED"/>
    <property type="match status" value="1"/>
</dbReference>
<keyword evidence="4" id="KW-1185">Reference proteome</keyword>
<accession>Q1IQ10</accession>
<feature type="domain" description="Hydantoinase/oxoprolinase N-terminal" evidence="2">
    <location>
        <begin position="25"/>
        <end position="196"/>
    </location>
</feature>
<sequence>MALGGGTHSSALSASLVPIMAGPLRIAVDTGGTFTDCVWVERGRLRMLKVFSTPHDPSEAIASAVAQIVARVGAGPDVLLLHGTTVGTNALLERKGARVAFVTTSGFEDTLEIGRQNRPRLYELFVKKTAPLVPEGLRFGVPERVAPDGTVLRAPSDDDLQKLRILISETKPEAIALSLLFSFANPVHEKKVVEELASLEIPVSASHVVLPEFREYERASTVVVNAYLQPLMSGYLERLAWKLDGSGDDRGPSTARASHASLRMTEANTASRGRVFVMQSSGGIAALEVARREPVRTVLSGPAGGVVGCAAMARESGFTRVIGFDMGGTSTDVCLVDGEIRTSTEAEVAGLPVRVPMLDIHTVGAGGGSIARFDEGGALRVGPESAGAEPGPICYGRGVEPTVTDANLLLGRLRSDRFLGGEFALDVERTRKIVSEWLRKRAVRMTMEAFAEGVVRVVNANMERALRVVSVERGFDPREFALVAFGGAGALHACELAEALSIPTVVVPALPGALSALGILVSDVVKDFSRTVVWSVGKVVPREKLEREFRTMESRAKAEFAAEGWKGKPTIRRSVDVRYRGQGFELNIAYGAGFVAAFHAEHEKRYGYGHPEREIEMVTLRVRAGIAAPKVKLAISPSLERGASSKEKVVLGGKAMTTAVVDREAIGSGFKGPAIITEYSATTVVPPGWRGKKDAVGNLVLQRARRG</sequence>
<name>Q1IQ10_KORVE</name>
<dbReference type="GO" id="GO:0006749">
    <property type="term" value="P:glutathione metabolic process"/>
    <property type="evidence" value="ECO:0007669"/>
    <property type="project" value="TreeGrafter"/>
</dbReference>
<dbReference type="Pfam" id="PF05378">
    <property type="entry name" value="Hydant_A_N"/>
    <property type="match status" value="1"/>
</dbReference>
<protein>
    <submittedName>
        <fullName evidence="3">5-oxoprolinase (ATP-hydrolyzing)</fullName>
        <ecNumber evidence="3">3.5.2.9</ecNumber>
    </submittedName>
</protein>
<dbReference type="EnsemblBacteria" id="ABF41040">
    <property type="protein sequence ID" value="ABF41040"/>
    <property type="gene ID" value="Acid345_2039"/>
</dbReference>
<gene>
    <name evidence="3" type="ordered locus">Acid345_2039</name>
</gene>
<dbReference type="SUPFAM" id="SSF53067">
    <property type="entry name" value="Actin-like ATPase domain"/>
    <property type="match status" value="1"/>
</dbReference>
<proteinExistence type="predicted"/>
<evidence type="ECO:0000259" key="2">
    <source>
        <dbReference type="Pfam" id="PF05378"/>
    </source>
</evidence>
<dbReference type="InterPro" id="IPR008040">
    <property type="entry name" value="Hydant_A_N"/>
</dbReference>
<dbReference type="Pfam" id="PF01968">
    <property type="entry name" value="Hydantoinase_A"/>
    <property type="match status" value="1"/>
</dbReference>
<dbReference type="EC" id="3.5.2.9" evidence="3"/>
<dbReference type="GO" id="GO:0005829">
    <property type="term" value="C:cytosol"/>
    <property type="evidence" value="ECO:0007669"/>
    <property type="project" value="TreeGrafter"/>
</dbReference>
<dbReference type="PANTHER" id="PTHR11365:SF23">
    <property type="entry name" value="HYPOTHETICAL 5-OXOPROLINASE (EUROFUNG)-RELATED"/>
    <property type="match status" value="1"/>
</dbReference>
<feature type="domain" description="Hydantoinase A/oxoprolinase" evidence="1">
    <location>
        <begin position="218"/>
        <end position="527"/>
    </location>
</feature>
<dbReference type="InterPro" id="IPR002821">
    <property type="entry name" value="Hydantoinase_A"/>
</dbReference>
<dbReference type="eggNOG" id="COG0145">
    <property type="taxonomic scope" value="Bacteria"/>
</dbReference>
<dbReference type="InterPro" id="IPR045079">
    <property type="entry name" value="Oxoprolinase-like"/>
</dbReference>
<dbReference type="KEGG" id="aba:Acid345_2039"/>
<evidence type="ECO:0000313" key="4">
    <source>
        <dbReference type="Proteomes" id="UP000002432"/>
    </source>
</evidence>
<dbReference type="InterPro" id="IPR043129">
    <property type="entry name" value="ATPase_NBD"/>
</dbReference>
<dbReference type="Proteomes" id="UP000002432">
    <property type="component" value="Chromosome"/>
</dbReference>
<evidence type="ECO:0000313" key="3">
    <source>
        <dbReference type="EMBL" id="ABF41040.1"/>
    </source>
</evidence>
<evidence type="ECO:0000259" key="1">
    <source>
        <dbReference type="Pfam" id="PF01968"/>
    </source>
</evidence>
<dbReference type="GO" id="GO:0017168">
    <property type="term" value="F:5-oxoprolinase (ATP-hydrolyzing) activity"/>
    <property type="evidence" value="ECO:0007669"/>
    <property type="project" value="UniProtKB-EC"/>
</dbReference>
<reference evidence="3 4" key="1">
    <citation type="journal article" date="2009" name="Appl. Environ. Microbiol.">
        <title>Three genomes from the phylum Acidobacteria provide insight into the lifestyles of these microorganisms in soils.</title>
        <authorList>
            <person name="Ward N.L."/>
            <person name="Challacombe J.F."/>
            <person name="Janssen P.H."/>
            <person name="Henrissat B."/>
            <person name="Coutinho P.M."/>
            <person name="Wu M."/>
            <person name="Xie G."/>
            <person name="Haft D.H."/>
            <person name="Sait M."/>
            <person name="Badger J."/>
            <person name="Barabote R.D."/>
            <person name="Bradley B."/>
            <person name="Brettin T.S."/>
            <person name="Brinkac L.M."/>
            <person name="Bruce D."/>
            <person name="Creasy T."/>
            <person name="Daugherty S.C."/>
            <person name="Davidsen T.M."/>
            <person name="DeBoy R.T."/>
            <person name="Detter J.C."/>
            <person name="Dodson R.J."/>
            <person name="Durkin A.S."/>
            <person name="Ganapathy A."/>
            <person name="Gwinn-Giglio M."/>
            <person name="Han C.S."/>
            <person name="Khouri H."/>
            <person name="Kiss H."/>
            <person name="Kothari S.P."/>
            <person name="Madupu R."/>
            <person name="Nelson K.E."/>
            <person name="Nelson W.C."/>
            <person name="Paulsen I."/>
            <person name="Penn K."/>
            <person name="Ren Q."/>
            <person name="Rosovitz M.J."/>
            <person name="Selengut J.D."/>
            <person name="Shrivastava S."/>
            <person name="Sullivan S.A."/>
            <person name="Tapia R."/>
            <person name="Thompson L.S."/>
            <person name="Watkins K.L."/>
            <person name="Yang Q."/>
            <person name="Yu C."/>
            <person name="Zafar N."/>
            <person name="Zhou L."/>
            <person name="Kuske C.R."/>
        </authorList>
    </citation>
    <scope>NUCLEOTIDE SEQUENCE [LARGE SCALE GENOMIC DNA]</scope>
    <source>
        <strain evidence="3 4">Ellin345</strain>
    </source>
</reference>
<dbReference type="HOGENOM" id="CLU_002157_1_2_0"/>
<dbReference type="EMBL" id="CP000360">
    <property type="protein sequence ID" value="ABF41040.1"/>
    <property type="molecule type" value="Genomic_DNA"/>
</dbReference>
<dbReference type="AlphaFoldDB" id="Q1IQ10"/>
<organism evidence="3 4">
    <name type="scientific">Koribacter versatilis (strain Ellin345)</name>
    <dbReference type="NCBI Taxonomy" id="204669"/>
    <lineage>
        <taxon>Bacteria</taxon>
        <taxon>Pseudomonadati</taxon>
        <taxon>Acidobacteriota</taxon>
        <taxon>Terriglobia</taxon>
        <taxon>Terriglobales</taxon>
        <taxon>Candidatus Korobacteraceae</taxon>
        <taxon>Candidatus Korobacter</taxon>
    </lineage>
</organism>